<gene>
    <name evidence="1" type="ORF">GGQ67_004680</name>
</gene>
<comment type="caution">
    <text evidence="1">The sequence shown here is derived from an EMBL/GenBank/DDBJ whole genome shotgun (WGS) entry which is preliminary data.</text>
</comment>
<dbReference type="SUPFAM" id="SSF51197">
    <property type="entry name" value="Clavaminate synthase-like"/>
    <property type="match status" value="1"/>
</dbReference>
<sequence>MGFSAQEDLFGKAEPALPPGFRYQPEIVPKDVQSDLLHEIPKLPLRPFDFHGFEGKRRVISYGWKYDFDTQQVRPTEDIPPFLLPVRSIAAAFAGIAPDQLRQALITE</sequence>
<reference evidence="1 2" key="1">
    <citation type="submission" date="2020-08" db="EMBL/GenBank/DDBJ databases">
        <title>Genomic Encyclopedia of Type Strains, Phase IV (KMG-IV): sequencing the most valuable type-strain genomes for metagenomic binning, comparative biology and taxonomic classification.</title>
        <authorList>
            <person name="Goeker M."/>
        </authorList>
    </citation>
    <scope>NUCLEOTIDE SEQUENCE [LARGE SCALE GENOMIC DNA]</scope>
    <source>
        <strain evidence="1 2">DSM 26575</strain>
    </source>
</reference>
<dbReference type="Proteomes" id="UP000582090">
    <property type="component" value="Unassembled WGS sequence"/>
</dbReference>
<dbReference type="EMBL" id="JACIDW010000027">
    <property type="protein sequence ID" value="MBB3966987.1"/>
    <property type="molecule type" value="Genomic_DNA"/>
</dbReference>
<dbReference type="AlphaFoldDB" id="A0A7W6GDA2"/>
<evidence type="ECO:0000313" key="1">
    <source>
        <dbReference type="EMBL" id="MBB3966987.1"/>
    </source>
</evidence>
<accession>A0A7W6GDA2</accession>
<keyword evidence="2" id="KW-1185">Reference proteome</keyword>
<name>A0A7W6GDA2_9HYPH</name>
<evidence type="ECO:0000313" key="2">
    <source>
        <dbReference type="Proteomes" id="UP000582090"/>
    </source>
</evidence>
<organism evidence="1 2">
    <name type="scientific">Rhizobium metallidurans</name>
    <dbReference type="NCBI Taxonomy" id="1265931"/>
    <lineage>
        <taxon>Bacteria</taxon>
        <taxon>Pseudomonadati</taxon>
        <taxon>Pseudomonadota</taxon>
        <taxon>Alphaproteobacteria</taxon>
        <taxon>Hyphomicrobiales</taxon>
        <taxon>Rhizobiaceae</taxon>
        <taxon>Rhizobium/Agrobacterium group</taxon>
        <taxon>Rhizobium</taxon>
    </lineage>
</organism>
<protein>
    <submittedName>
        <fullName evidence="1">Uncharacterized protein</fullName>
    </submittedName>
</protein>
<proteinExistence type="predicted"/>